<accession>A0A0F9MVR3</accession>
<dbReference type="AlphaFoldDB" id="A0A0F9MVR3"/>
<sequence>MNIVFSFKELRKRKAYTRIVKWNKYADIEPDKIKKFIFRWIAFNGLYSILYSMEYGQVNTENARDNEKLEYFFNNFILTNKIPAAEIYSDAIKNIFKKEIKRDTRGIGDLLKNLECKEEIEEKARNLIKIVYKVRCRLFHGEKTPLLDVNEKVSNAADHVITSILNYTINK</sequence>
<name>A0A0F9MVR3_9ZZZZ</name>
<reference evidence="1" key="1">
    <citation type="journal article" date="2015" name="Nature">
        <title>Complex archaea that bridge the gap between prokaryotes and eukaryotes.</title>
        <authorList>
            <person name="Spang A."/>
            <person name="Saw J.H."/>
            <person name="Jorgensen S.L."/>
            <person name="Zaremba-Niedzwiedzka K."/>
            <person name="Martijn J."/>
            <person name="Lind A.E."/>
            <person name="van Eijk R."/>
            <person name="Schleper C."/>
            <person name="Guy L."/>
            <person name="Ettema T.J."/>
        </authorList>
    </citation>
    <scope>NUCLEOTIDE SEQUENCE</scope>
</reference>
<evidence type="ECO:0000313" key="1">
    <source>
        <dbReference type="EMBL" id="KKN09839.1"/>
    </source>
</evidence>
<gene>
    <name evidence="1" type="ORF">LCGC14_1042620</name>
</gene>
<proteinExistence type="predicted"/>
<protein>
    <recommendedName>
        <fullName evidence="2">Apea-like HEPN domain-containing protein</fullName>
    </recommendedName>
</protein>
<organism evidence="1">
    <name type="scientific">marine sediment metagenome</name>
    <dbReference type="NCBI Taxonomy" id="412755"/>
    <lineage>
        <taxon>unclassified sequences</taxon>
        <taxon>metagenomes</taxon>
        <taxon>ecological metagenomes</taxon>
    </lineage>
</organism>
<comment type="caution">
    <text evidence="1">The sequence shown here is derived from an EMBL/GenBank/DDBJ whole genome shotgun (WGS) entry which is preliminary data.</text>
</comment>
<dbReference type="EMBL" id="LAZR01004302">
    <property type="protein sequence ID" value="KKN09839.1"/>
    <property type="molecule type" value="Genomic_DNA"/>
</dbReference>
<evidence type="ECO:0008006" key="2">
    <source>
        <dbReference type="Google" id="ProtNLM"/>
    </source>
</evidence>